<dbReference type="AlphaFoldDB" id="A0A368GWK2"/>
<gene>
    <name evidence="1" type="ORF">ANCCAN_06529</name>
</gene>
<accession>A0A368GWK2</accession>
<protein>
    <submittedName>
        <fullName evidence="1">Uncharacterized protein</fullName>
    </submittedName>
</protein>
<evidence type="ECO:0000313" key="1">
    <source>
        <dbReference type="EMBL" id="RCN47395.1"/>
    </source>
</evidence>
<comment type="caution">
    <text evidence="1">The sequence shown here is derived from an EMBL/GenBank/DDBJ whole genome shotgun (WGS) entry which is preliminary data.</text>
</comment>
<name>A0A368GWK2_ANCCA</name>
<dbReference type="Proteomes" id="UP000252519">
    <property type="component" value="Unassembled WGS sequence"/>
</dbReference>
<dbReference type="EMBL" id="JOJR01000063">
    <property type="protein sequence ID" value="RCN47395.1"/>
    <property type="molecule type" value="Genomic_DNA"/>
</dbReference>
<evidence type="ECO:0000313" key="2">
    <source>
        <dbReference type="Proteomes" id="UP000252519"/>
    </source>
</evidence>
<keyword evidence="2" id="KW-1185">Reference proteome</keyword>
<organism evidence="1 2">
    <name type="scientific">Ancylostoma caninum</name>
    <name type="common">Dog hookworm</name>
    <dbReference type="NCBI Taxonomy" id="29170"/>
    <lineage>
        <taxon>Eukaryota</taxon>
        <taxon>Metazoa</taxon>
        <taxon>Ecdysozoa</taxon>
        <taxon>Nematoda</taxon>
        <taxon>Chromadorea</taxon>
        <taxon>Rhabditida</taxon>
        <taxon>Rhabditina</taxon>
        <taxon>Rhabditomorpha</taxon>
        <taxon>Strongyloidea</taxon>
        <taxon>Ancylostomatidae</taxon>
        <taxon>Ancylostomatinae</taxon>
        <taxon>Ancylostoma</taxon>
    </lineage>
</organism>
<sequence length="79" mass="9328">MEKVRYSHVSRERVEALRKYSCDNISQFALDLEKVVCEDKPGELLLRARDRLETAGRMKFIKKCVFNYFRIPEQAEATT</sequence>
<proteinExistence type="predicted"/>
<reference evidence="1 2" key="1">
    <citation type="submission" date="2014-10" db="EMBL/GenBank/DDBJ databases">
        <title>Draft genome of the hookworm Ancylostoma caninum.</title>
        <authorList>
            <person name="Mitreva M."/>
        </authorList>
    </citation>
    <scope>NUCLEOTIDE SEQUENCE [LARGE SCALE GENOMIC DNA]</scope>
    <source>
        <strain evidence="1 2">Baltimore</strain>
    </source>
</reference>
<dbReference type="OrthoDB" id="5862059at2759"/>